<keyword evidence="3" id="KW-1185">Reference proteome</keyword>
<dbReference type="Proteomes" id="UP000308730">
    <property type="component" value="Unassembled WGS sequence"/>
</dbReference>
<sequence>MAASKYNRRFNVRRQSAAQKTHLKKLQVGRSGRREPKAASSTSRRKVPVLVPLTPKTRRIASLERDKSTLKSNLHNIRRRLSRSAKTSDSLNAALRSQNPSTTTPLYRALALVKPPSATSYVPPPTPVSESQTPSGGPTALFPAPAAPDRAVLPRSGPSRHQDADPLKKLRAQVGKLRKEKDALRKQVSRSTTGRGKEIEKAISTAQSNAAIRFYIKNKGVVTEETRSLVRSLVQLHIPFDNVLEVICRVLRAAGIEVIGKFTRHSVRRFVGEGGVWSRLQTGHEIKQAESMTGASDGTTTKGVNIEASNLTIPTPSYNPQYDPSGGPQHSVRALPTEVATGHTSEEQGGGWVGRGTDILETYNESPLGCDAPSRGVKVPVGLSKGRRADLVQALVEVLRGLDEDKVTLLYAQNVAERERAALLPRTDGIPSETIGETAVGEEQSESEDEDD</sequence>
<dbReference type="EMBL" id="SGPM01000018">
    <property type="protein sequence ID" value="THH32614.1"/>
    <property type="molecule type" value="Genomic_DNA"/>
</dbReference>
<dbReference type="OrthoDB" id="3236156at2759"/>
<feature type="region of interest" description="Disordered" evidence="1">
    <location>
        <begin position="424"/>
        <end position="452"/>
    </location>
</feature>
<dbReference type="AlphaFoldDB" id="A0A4S4N143"/>
<comment type="caution">
    <text evidence="2">The sequence shown here is derived from an EMBL/GenBank/DDBJ whole genome shotgun (WGS) entry which is preliminary data.</text>
</comment>
<protein>
    <submittedName>
        <fullName evidence="2">Uncharacterized protein</fullName>
    </submittedName>
</protein>
<feature type="region of interest" description="Disordered" evidence="1">
    <location>
        <begin position="118"/>
        <end position="167"/>
    </location>
</feature>
<feature type="region of interest" description="Disordered" evidence="1">
    <location>
        <begin position="1"/>
        <end position="47"/>
    </location>
</feature>
<organism evidence="2 3">
    <name type="scientific">Antrodiella citrinella</name>
    <dbReference type="NCBI Taxonomy" id="2447956"/>
    <lineage>
        <taxon>Eukaryota</taxon>
        <taxon>Fungi</taxon>
        <taxon>Dikarya</taxon>
        <taxon>Basidiomycota</taxon>
        <taxon>Agaricomycotina</taxon>
        <taxon>Agaricomycetes</taxon>
        <taxon>Polyporales</taxon>
        <taxon>Steccherinaceae</taxon>
        <taxon>Antrodiella</taxon>
    </lineage>
</organism>
<feature type="region of interest" description="Disordered" evidence="1">
    <location>
        <begin position="79"/>
        <end position="105"/>
    </location>
</feature>
<feature type="compositionally biased region" description="Acidic residues" evidence="1">
    <location>
        <begin position="443"/>
        <end position="452"/>
    </location>
</feature>
<proteinExistence type="predicted"/>
<gene>
    <name evidence="2" type="ORF">EUX98_g1554</name>
</gene>
<evidence type="ECO:0000313" key="3">
    <source>
        <dbReference type="Proteomes" id="UP000308730"/>
    </source>
</evidence>
<evidence type="ECO:0000313" key="2">
    <source>
        <dbReference type="EMBL" id="THH32614.1"/>
    </source>
</evidence>
<name>A0A4S4N143_9APHY</name>
<feature type="compositionally biased region" description="Polar residues" evidence="1">
    <location>
        <begin position="84"/>
        <end position="105"/>
    </location>
</feature>
<evidence type="ECO:0000256" key="1">
    <source>
        <dbReference type="SAM" id="MobiDB-lite"/>
    </source>
</evidence>
<feature type="compositionally biased region" description="Basic residues" evidence="1">
    <location>
        <begin position="1"/>
        <end position="12"/>
    </location>
</feature>
<accession>A0A4S4N143</accession>
<reference evidence="2 3" key="1">
    <citation type="submission" date="2019-02" db="EMBL/GenBank/DDBJ databases">
        <title>Genome sequencing of the rare red list fungi Antrodiella citrinella (Flaviporus citrinellus).</title>
        <authorList>
            <person name="Buettner E."/>
            <person name="Kellner H."/>
        </authorList>
    </citation>
    <scope>NUCLEOTIDE SEQUENCE [LARGE SCALE GENOMIC DNA]</scope>
    <source>
        <strain evidence="2 3">DSM 108506</strain>
    </source>
</reference>